<organism evidence="1 2">
    <name type="scientific">Taxus chinensis</name>
    <name type="common">Chinese yew</name>
    <name type="synonym">Taxus wallichiana var. chinensis</name>
    <dbReference type="NCBI Taxonomy" id="29808"/>
    <lineage>
        <taxon>Eukaryota</taxon>
        <taxon>Viridiplantae</taxon>
        <taxon>Streptophyta</taxon>
        <taxon>Embryophyta</taxon>
        <taxon>Tracheophyta</taxon>
        <taxon>Spermatophyta</taxon>
        <taxon>Pinopsida</taxon>
        <taxon>Pinidae</taxon>
        <taxon>Conifers II</taxon>
        <taxon>Cupressales</taxon>
        <taxon>Taxaceae</taxon>
        <taxon>Taxus</taxon>
    </lineage>
</organism>
<protein>
    <submittedName>
        <fullName evidence="1">Uncharacterized protein</fullName>
    </submittedName>
</protein>
<evidence type="ECO:0000313" key="1">
    <source>
        <dbReference type="EMBL" id="KAH9311887.1"/>
    </source>
</evidence>
<dbReference type="AlphaFoldDB" id="A0AA38L8Y1"/>
<feature type="non-terminal residue" evidence="1">
    <location>
        <position position="1"/>
    </location>
</feature>
<dbReference type="EMBL" id="JAHRHJ020000006">
    <property type="protein sequence ID" value="KAH9311887.1"/>
    <property type="molecule type" value="Genomic_DNA"/>
</dbReference>
<reference evidence="1 2" key="1">
    <citation type="journal article" date="2021" name="Nat. Plants">
        <title>The Taxus genome provides insights into paclitaxel biosynthesis.</title>
        <authorList>
            <person name="Xiong X."/>
            <person name="Gou J."/>
            <person name="Liao Q."/>
            <person name="Li Y."/>
            <person name="Zhou Q."/>
            <person name="Bi G."/>
            <person name="Li C."/>
            <person name="Du R."/>
            <person name="Wang X."/>
            <person name="Sun T."/>
            <person name="Guo L."/>
            <person name="Liang H."/>
            <person name="Lu P."/>
            <person name="Wu Y."/>
            <person name="Zhang Z."/>
            <person name="Ro D.K."/>
            <person name="Shang Y."/>
            <person name="Huang S."/>
            <person name="Yan J."/>
        </authorList>
    </citation>
    <scope>NUCLEOTIDE SEQUENCE [LARGE SCALE GENOMIC DNA]</scope>
    <source>
        <strain evidence="1">Ta-2019</strain>
    </source>
</reference>
<name>A0AA38L8Y1_TAXCH</name>
<comment type="caution">
    <text evidence="1">The sequence shown here is derived from an EMBL/GenBank/DDBJ whole genome shotgun (WGS) entry which is preliminary data.</text>
</comment>
<gene>
    <name evidence="1" type="ORF">KI387_026922</name>
</gene>
<feature type="non-terminal residue" evidence="1">
    <location>
        <position position="61"/>
    </location>
</feature>
<accession>A0AA38L8Y1</accession>
<evidence type="ECO:0000313" key="2">
    <source>
        <dbReference type="Proteomes" id="UP000824469"/>
    </source>
</evidence>
<sequence>KAFDSILFKQWIKNMQSERGILMANRCSLNKVLIQGVDMFGERIGFLKFKAEVVDNATGSK</sequence>
<proteinExistence type="predicted"/>
<dbReference type="Proteomes" id="UP000824469">
    <property type="component" value="Unassembled WGS sequence"/>
</dbReference>
<keyword evidence="2" id="KW-1185">Reference proteome</keyword>